<dbReference type="Proteomes" id="UP001194746">
    <property type="component" value="Unassembled WGS sequence"/>
</dbReference>
<organism evidence="2 3">
    <name type="scientific">Aspergillus nanangensis</name>
    <dbReference type="NCBI Taxonomy" id="2582783"/>
    <lineage>
        <taxon>Eukaryota</taxon>
        <taxon>Fungi</taxon>
        <taxon>Dikarya</taxon>
        <taxon>Ascomycota</taxon>
        <taxon>Pezizomycotina</taxon>
        <taxon>Eurotiomycetes</taxon>
        <taxon>Eurotiomycetidae</taxon>
        <taxon>Eurotiales</taxon>
        <taxon>Aspergillaceae</taxon>
        <taxon>Aspergillus</taxon>
        <taxon>Aspergillus subgen. Circumdati</taxon>
    </lineage>
</organism>
<reference evidence="2" key="2">
    <citation type="submission" date="2020-02" db="EMBL/GenBank/DDBJ databases">
        <authorList>
            <person name="Gilchrist C.L.M."/>
            <person name="Chooi Y.-H."/>
        </authorList>
    </citation>
    <scope>NUCLEOTIDE SEQUENCE</scope>
    <source>
        <strain evidence="2">MST-FP2251</strain>
    </source>
</reference>
<dbReference type="EMBL" id="VCAU01000195">
    <property type="protein sequence ID" value="KAF9882991.1"/>
    <property type="molecule type" value="Genomic_DNA"/>
</dbReference>
<gene>
    <name evidence="2" type="ORF">FE257_004361</name>
</gene>
<reference evidence="2" key="1">
    <citation type="journal article" date="2019" name="Beilstein J. Org. Chem.">
        <title>Nanangenines: drimane sesquiterpenoids as the dominant metabolite cohort of a novel Australian fungus, Aspergillus nanangensis.</title>
        <authorList>
            <person name="Lacey H.J."/>
            <person name="Gilchrist C.L.M."/>
            <person name="Crombie A."/>
            <person name="Kalaitzis J.A."/>
            <person name="Vuong D."/>
            <person name="Rutledge P.J."/>
            <person name="Turner P."/>
            <person name="Pitt J.I."/>
            <person name="Lacey E."/>
            <person name="Chooi Y.H."/>
            <person name="Piggott A.M."/>
        </authorList>
    </citation>
    <scope>NUCLEOTIDE SEQUENCE</scope>
    <source>
        <strain evidence="2">MST-FP2251</strain>
    </source>
</reference>
<feature type="non-terminal residue" evidence="2">
    <location>
        <position position="553"/>
    </location>
</feature>
<evidence type="ECO:0000313" key="3">
    <source>
        <dbReference type="Proteomes" id="UP001194746"/>
    </source>
</evidence>
<name>A0AAD4CAR2_ASPNN</name>
<protein>
    <submittedName>
        <fullName evidence="2">Uncharacterized protein</fullName>
    </submittedName>
</protein>
<feature type="region of interest" description="Disordered" evidence="1">
    <location>
        <begin position="1"/>
        <end position="21"/>
    </location>
</feature>
<dbReference type="Pfam" id="PF12013">
    <property type="entry name" value="OrsD"/>
    <property type="match status" value="1"/>
</dbReference>
<dbReference type="InterPro" id="IPR022698">
    <property type="entry name" value="OrsD"/>
</dbReference>
<proteinExistence type="predicted"/>
<keyword evidence="3" id="KW-1185">Reference proteome</keyword>
<accession>A0AAD4CAR2</accession>
<sequence>MSPSSLDRHLQRRHRDYHAAATPAQQQAILRTILQRAWINPKKEIFRYLLLSSAPIPGLPVFRGHGCPHYEFICRSGQVIQNHRREKHQDQDGLWKRGRHCQRFYPTQAGSRLFKVSCSERSTGRVTPEVASLITPATIIRARVEQALQEGQAAAEQVDSQIPTIDPHPTAVSPWLELTRWPEYLRGQDRTAITLLGCLPDATAEPLLKQFTASIQRLINQAYCSIKEGHISEFDQIAINTFYHRPGIWNRQIQIHLRPATYRRYCQLVALHQMEIRSQQLVDLSTQTSDLESSQRAGQQKQTEELLDRACLTLSIALLDHTLKGDLFESTLVGFLAVLGIDLKQQTFLKPYSYTSYLSGLAVRQAEIGHIAHPADALEEMRERFLIFRVRAPFGWITRLRAYGKKVQNCTTSMGYIYWNNNDQTLSYKELQLSISGLRQFIVKQGWNFLKDPRTWATLLITGEWWLLDRVLETSWLRDKFLELRCIGQQDHVLWREGKVTSYQQDIDYFLERLLLLIHMTGSQPGRVTELLSLCHSNTRHGRHRTIFIEHRL</sequence>
<evidence type="ECO:0000256" key="1">
    <source>
        <dbReference type="SAM" id="MobiDB-lite"/>
    </source>
</evidence>
<evidence type="ECO:0000313" key="2">
    <source>
        <dbReference type="EMBL" id="KAF9882991.1"/>
    </source>
</evidence>
<dbReference type="AlphaFoldDB" id="A0AAD4CAR2"/>
<comment type="caution">
    <text evidence="2">The sequence shown here is derived from an EMBL/GenBank/DDBJ whole genome shotgun (WGS) entry which is preliminary data.</text>
</comment>